<accession>A0ABW3DNZ1</accession>
<gene>
    <name evidence="1" type="ORF">ACFQ08_10000</name>
</gene>
<comment type="caution">
    <text evidence="1">The sequence shown here is derived from an EMBL/GenBank/DDBJ whole genome shotgun (WGS) entry which is preliminary data.</text>
</comment>
<keyword evidence="2" id="KW-1185">Reference proteome</keyword>
<proteinExistence type="predicted"/>
<evidence type="ECO:0000313" key="1">
    <source>
        <dbReference type="EMBL" id="MFD0884879.1"/>
    </source>
</evidence>
<reference evidence="2" key="1">
    <citation type="journal article" date="2019" name="Int. J. Syst. Evol. Microbiol.">
        <title>The Global Catalogue of Microorganisms (GCM) 10K type strain sequencing project: providing services to taxonomists for standard genome sequencing and annotation.</title>
        <authorList>
            <consortium name="The Broad Institute Genomics Platform"/>
            <consortium name="The Broad Institute Genome Sequencing Center for Infectious Disease"/>
            <person name="Wu L."/>
            <person name="Ma J."/>
        </authorList>
    </citation>
    <scope>NUCLEOTIDE SEQUENCE [LARGE SCALE GENOMIC DNA]</scope>
    <source>
        <strain evidence="2">CCUG 62974</strain>
    </source>
</reference>
<organism evidence="1 2">
    <name type="scientific">Streptosporangium algeriense</name>
    <dbReference type="NCBI Taxonomy" id="1682748"/>
    <lineage>
        <taxon>Bacteria</taxon>
        <taxon>Bacillati</taxon>
        <taxon>Actinomycetota</taxon>
        <taxon>Actinomycetes</taxon>
        <taxon>Streptosporangiales</taxon>
        <taxon>Streptosporangiaceae</taxon>
        <taxon>Streptosporangium</taxon>
    </lineage>
</organism>
<dbReference type="EMBL" id="JBHTHX010000243">
    <property type="protein sequence ID" value="MFD0884879.1"/>
    <property type="molecule type" value="Genomic_DNA"/>
</dbReference>
<dbReference type="Proteomes" id="UP001597024">
    <property type="component" value="Unassembled WGS sequence"/>
</dbReference>
<name>A0ABW3DNZ1_9ACTN</name>
<protein>
    <submittedName>
        <fullName evidence="1">Uncharacterized protein</fullName>
    </submittedName>
</protein>
<sequence>MQPTTGVASELSAELEARLIREIKARGSIAAGVAESGVNEVVARAAVFAAAQGGRLIRDEVITLPDGTVKHVKQWAPPDAELAFLMLDDLSMERNGRPWGGDTLN</sequence>
<evidence type="ECO:0000313" key="2">
    <source>
        <dbReference type="Proteomes" id="UP001597024"/>
    </source>
</evidence>